<gene>
    <name evidence="3" type="ORF">ACFSM5_07380</name>
</gene>
<keyword evidence="4" id="KW-1185">Reference proteome</keyword>
<evidence type="ECO:0000256" key="1">
    <source>
        <dbReference type="SAM" id="MobiDB-lite"/>
    </source>
</evidence>
<dbReference type="CDD" id="cd17470">
    <property type="entry name" value="T3SS_Flik_C"/>
    <property type="match status" value="1"/>
</dbReference>
<dbReference type="Pfam" id="PF02120">
    <property type="entry name" value="Flg_hook"/>
    <property type="match status" value="1"/>
</dbReference>
<feature type="compositionally biased region" description="Low complexity" evidence="1">
    <location>
        <begin position="57"/>
        <end position="66"/>
    </location>
</feature>
<dbReference type="Proteomes" id="UP001597295">
    <property type="component" value="Unassembled WGS sequence"/>
</dbReference>
<feature type="compositionally biased region" description="Low complexity" evidence="1">
    <location>
        <begin position="7"/>
        <end position="25"/>
    </location>
</feature>
<dbReference type="InterPro" id="IPR038610">
    <property type="entry name" value="FliK-like_C_sf"/>
</dbReference>
<dbReference type="RefSeq" id="WP_379875669.1">
    <property type="nucleotide sequence ID" value="NZ_JBHUIP010000005.1"/>
</dbReference>
<feature type="domain" description="Flagellar hook-length control protein-like C-terminal" evidence="2">
    <location>
        <begin position="403"/>
        <end position="477"/>
    </location>
</feature>
<comment type="caution">
    <text evidence="3">The sequence shown here is derived from an EMBL/GenBank/DDBJ whole genome shotgun (WGS) entry which is preliminary data.</text>
</comment>
<dbReference type="EMBL" id="JBHUIP010000005">
    <property type="protein sequence ID" value="MFD2262705.1"/>
    <property type="molecule type" value="Genomic_DNA"/>
</dbReference>
<reference evidence="4" key="1">
    <citation type="journal article" date="2019" name="Int. J. Syst. Evol. Microbiol.">
        <title>The Global Catalogue of Microorganisms (GCM) 10K type strain sequencing project: providing services to taxonomists for standard genome sequencing and annotation.</title>
        <authorList>
            <consortium name="The Broad Institute Genomics Platform"/>
            <consortium name="The Broad Institute Genome Sequencing Center for Infectious Disease"/>
            <person name="Wu L."/>
            <person name="Ma J."/>
        </authorList>
    </citation>
    <scope>NUCLEOTIDE SEQUENCE [LARGE SCALE GENOMIC DNA]</scope>
    <source>
        <strain evidence="4">CGMCC 1.19062</strain>
    </source>
</reference>
<feature type="compositionally biased region" description="Basic and acidic residues" evidence="1">
    <location>
        <begin position="41"/>
        <end position="54"/>
    </location>
</feature>
<sequence>MPVSGFDPLVLTAPATPPAARDAGPVASDANTADKGQFNKLIDEINKTEKKPENDPAAEGAEAGKAAVEKPEEAKTQAAEPVVVPAPTPVPPPVVAPVAVAVAAEEAVVVPPVADAVVPPAVNAEGDVASALFGDGEMSLPALTLAGGVQTSEAQQDMASALAAVVEAEPQDQVQAQVQAPIAAAAAPKHKADTQAATDQAALDAQIAATAADAAAQAEGSAPQVKQAAAGAAKADAPAVIVQTQQAALAQSGTVPPVTSTAGLMAGVVVEEEAADAPAADAGNALVGEGDAPVNPLHVAASGEGEKLQAAPQPVRARPAEKERGDIGPADFSAPAAVSVNVAELAAETAVTKAADVTVVEIVHRSSAEATNAAQAGAERPTVRLMPVLEQVRIGLARAVDNGAPSKLSLELMPKNLGRVTIEVEATKDGQLKASIQAENPTALEVLRKDAPQLERSLQEAGYKMDHQSLSFSLRDHGQGGKGEGNGQGRGDRANPENILSPVVEDEAPVARRSRASMGRVDVTI</sequence>
<dbReference type="Gene3D" id="3.30.750.140">
    <property type="match status" value="1"/>
</dbReference>
<feature type="region of interest" description="Disordered" evidence="1">
    <location>
        <begin position="1"/>
        <end position="80"/>
    </location>
</feature>
<protein>
    <submittedName>
        <fullName evidence="3">Flagellar hook-length control protein FliK</fullName>
    </submittedName>
</protein>
<keyword evidence="3" id="KW-0282">Flagellum</keyword>
<accession>A0ABW5DTX2</accession>
<organism evidence="3 4">
    <name type="scientific">Lacibacterium aquatile</name>
    <dbReference type="NCBI Taxonomy" id="1168082"/>
    <lineage>
        <taxon>Bacteria</taxon>
        <taxon>Pseudomonadati</taxon>
        <taxon>Pseudomonadota</taxon>
        <taxon>Alphaproteobacteria</taxon>
        <taxon>Rhodospirillales</taxon>
        <taxon>Rhodospirillaceae</taxon>
    </lineage>
</organism>
<feature type="region of interest" description="Disordered" evidence="1">
    <location>
        <begin position="473"/>
        <end position="525"/>
    </location>
</feature>
<feature type="region of interest" description="Disordered" evidence="1">
    <location>
        <begin position="304"/>
        <end position="329"/>
    </location>
</feature>
<name>A0ABW5DTX2_9PROT</name>
<evidence type="ECO:0000259" key="2">
    <source>
        <dbReference type="Pfam" id="PF02120"/>
    </source>
</evidence>
<dbReference type="InterPro" id="IPR021136">
    <property type="entry name" value="Flagellar_hook_control-like_C"/>
</dbReference>
<proteinExistence type="predicted"/>
<evidence type="ECO:0000313" key="3">
    <source>
        <dbReference type="EMBL" id="MFD2262705.1"/>
    </source>
</evidence>
<keyword evidence="3" id="KW-0966">Cell projection</keyword>
<evidence type="ECO:0000313" key="4">
    <source>
        <dbReference type="Proteomes" id="UP001597295"/>
    </source>
</evidence>
<feature type="compositionally biased region" description="Gly residues" evidence="1">
    <location>
        <begin position="480"/>
        <end position="489"/>
    </location>
</feature>
<keyword evidence="3" id="KW-0969">Cilium</keyword>